<dbReference type="AlphaFoldDB" id="A0A2Z2M7Z4"/>
<evidence type="ECO:0000313" key="2">
    <source>
        <dbReference type="Proteomes" id="UP000250134"/>
    </source>
</evidence>
<dbReference type="SUPFAM" id="SSF50118">
    <property type="entry name" value="Cell growth inhibitor/plasmid maintenance toxic component"/>
    <property type="match status" value="1"/>
</dbReference>
<organism evidence="1 2">
    <name type="scientific">Thermococcus gorgonarius</name>
    <dbReference type="NCBI Taxonomy" id="71997"/>
    <lineage>
        <taxon>Archaea</taxon>
        <taxon>Methanobacteriati</taxon>
        <taxon>Methanobacteriota</taxon>
        <taxon>Thermococci</taxon>
        <taxon>Thermococcales</taxon>
        <taxon>Thermococcaceae</taxon>
        <taxon>Thermococcus</taxon>
    </lineage>
</organism>
<dbReference type="PANTHER" id="PTHR33988">
    <property type="entry name" value="ENDORIBONUCLEASE MAZF-RELATED"/>
    <property type="match status" value="1"/>
</dbReference>
<dbReference type="GO" id="GO:0006402">
    <property type="term" value="P:mRNA catabolic process"/>
    <property type="evidence" value="ECO:0007669"/>
    <property type="project" value="TreeGrafter"/>
</dbReference>
<dbReference type="Proteomes" id="UP000250134">
    <property type="component" value="Chromosome"/>
</dbReference>
<dbReference type="RefSeq" id="WP_088884905.1">
    <property type="nucleotide sequence ID" value="NZ_CP014855.1"/>
</dbReference>
<sequence>MPRSSSNFRQGEILLLGLPFTDYLGEKLRPVLVVSSDELNKVSDDLIVLKITGSPHFEEFQVELEQKDLLRGKLKNKSFIDCSSVFTVKKSLIIKSIGEIGPEKMDEVKEILKRTFGVG</sequence>
<reference evidence="1 2" key="1">
    <citation type="submission" date="2016-03" db="EMBL/GenBank/DDBJ databases">
        <title>Complete genome sequence of Thermococcus gorgonarius.</title>
        <authorList>
            <person name="Oger P.M."/>
        </authorList>
    </citation>
    <scope>NUCLEOTIDE SEQUENCE [LARGE SCALE GENOMIC DNA]</scope>
    <source>
        <strain evidence="1 2">W-12</strain>
    </source>
</reference>
<dbReference type="Gene3D" id="2.30.30.110">
    <property type="match status" value="1"/>
</dbReference>
<dbReference type="GO" id="GO:0004521">
    <property type="term" value="F:RNA endonuclease activity"/>
    <property type="evidence" value="ECO:0007669"/>
    <property type="project" value="TreeGrafter"/>
</dbReference>
<evidence type="ECO:0000313" key="1">
    <source>
        <dbReference type="EMBL" id="ASJ00565.1"/>
    </source>
</evidence>
<dbReference type="OrthoDB" id="94628at2157"/>
<dbReference type="InterPro" id="IPR003477">
    <property type="entry name" value="PemK-like"/>
</dbReference>
<protein>
    <submittedName>
        <fullName evidence="1">MazF family transcriptional regulator</fullName>
    </submittedName>
</protein>
<accession>A0A2Z2M7Z4</accession>
<dbReference type="InterPro" id="IPR011067">
    <property type="entry name" value="Plasmid_toxin/cell-grow_inhib"/>
</dbReference>
<gene>
    <name evidence="1" type="ORF">A3K92_03285</name>
</gene>
<dbReference type="PANTHER" id="PTHR33988:SF1">
    <property type="entry name" value="ENDORIBONUCLEASE MAZF7-RELATED"/>
    <property type="match status" value="1"/>
</dbReference>
<dbReference type="GO" id="GO:0003677">
    <property type="term" value="F:DNA binding"/>
    <property type="evidence" value="ECO:0007669"/>
    <property type="project" value="InterPro"/>
</dbReference>
<dbReference type="KEGG" id="tgg:A3K92_03285"/>
<dbReference type="EMBL" id="CP014855">
    <property type="protein sequence ID" value="ASJ00565.1"/>
    <property type="molecule type" value="Genomic_DNA"/>
</dbReference>
<name>A0A2Z2M7Z4_THEGO</name>
<dbReference type="GO" id="GO:0016075">
    <property type="term" value="P:rRNA catabolic process"/>
    <property type="evidence" value="ECO:0007669"/>
    <property type="project" value="TreeGrafter"/>
</dbReference>
<keyword evidence="2" id="KW-1185">Reference proteome</keyword>
<proteinExistence type="predicted"/>
<dbReference type="Pfam" id="PF02452">
    <property type="entry name" value="PemK_toxin"/>
    <property type="match status" value="1"/>
</dbReference>
<dbReference type="GeneID" id="33331540"/>